<feature type="transmembrane region" description="Helical" evidence="5">
    <location>
        <begin position="98"/>
        <end position="117"/>
    </location>
</feature>
<dbReference type="GO" id="GO:0016020">
    <property type="term" value="C:membrane"/>
    <property type="evidence" value="ECO:0000318"/>
    <property type="project" value="GO_Central"/>
</dbReference>
<organism evidence="6 7">
    <name type="scientific">Strongylocentrotus purpuratus</name>
    <name type="common">Purple sea urchin</name>
    <dbReference type="NCBI Taxonomy" id="7668"/>
    <lineage>
        <taxon>Eukaryota</taxon>
        <taxon>Metazoa</taxon>
        <taxon>Echinodermata</taxon>
        <taxon>Eleutherozoa</taxon>
        <taxon>Echinozoa</taxon>
        <taxon>Echinoidea</taxon>
        <taxon>Euechinoidea</taxon>
        <taxon>Echinacea</taxon>
        <taxon>Camarodonta</taxon>
        <taxon>Echinidea</taxon>
        <taxon>Strongylocentrotidae</taxon>
        <taxon>Strongylocentrotus</taxon>
    </lineage>
</organism>
<feature type="transmembrane region" description="Helical" evidence="5">
    <location>
        <begin position="123"/>
        <end position="142"/>
    </location>
</feature>
<reference evidence="7" key="1">
    <citation type="submission" date="2015-02" db="EMBL/GenBank/DDBJ databases">
        <title>Genome sequencing for Strongylocentrotus purpuratus.</title>
        <authorList>
            <person name="Murali S."/>
            <person name="Liu Y."/>
            <person name="Vee V."/>
            <person name="English A."/>
            <person name="Wang M."/>
            <person name="Skinner E."/>
            <person name="Han Y."/>
            <person name="Muzny D.M."/>
            <person name="Worley K.C."/>
            <person name="Gibbs R.A."/>
        </authorList>
    </citation>
    <scope>NUCLEOTIDE SEQUENCE</scope>
</reference>
<dbReference type="InParanoid" id="A0A7M7R9Z0"/>
<dbReference type="OMA" id="SVIFIHA"/>
<dbReference type="FunCoup" id="A0A7M7R9Z0">
    <property type="interactions" value="1162"/>
</dbReference>
<name>A0A7M7R9Z0_STRPU</name>
<evidence type="ECO:0000256" key="3">
    <source>
        <dbReference type="ARBA" id="ARBA00022989"/>
    </source>
</evidence>
<dbReference type="Pfam" id="PF03208">
    <property type="entry name" value="PRA1"/>
    <property type="match status" value="1"/>
</dbReference>
<dbReference type="EnsemblMetazoa" id="XM_776434">
    <property type="protein sequence ID" value="XP_781527"/>
    <property type="gene ID" value="LOC576089"/>
</dbReference>
<evidence type="ECO:0000313" key="7">
    <source>
        <dbReference type="Proteomes" id="UP000007110"/>
    </source>
</evidence>
<dbReference type="RefSeq" id="XP_781527.3">
    <property type="nucleotide sequence ID" value="XM_776434.5"/>
</dbReference>
<dbReference type="AlphaFoldDB" id="A0A7M7R9Z0"/>
<evidence type="ECO:0000256" key="4">
    <source>
        <dbReference type="ARBA" id="ARBA00023136"/>
    </source>
</evidence>
<dbReference type="PANTHER" id="PTHR12859">
    <property type="entry name" value="PRA1 PROTEIN"/>
    <property type="match status" value="1"/>
</dbReference>
<comment type="similarity">
    <text evidence="5">Belongs to the PRA1 family.</text>
</comment>
<keyword evidence="7" id="KW-1185">Reference proteome</keyword>
<keyword evidence="2 5" id="KW-0812">Transmembrane</keyword>
<comment type="subcellular location">
    <subcellularLocation>
        <location evidence="1 5">Membrane</location>
        <topology evidence="1 5">Multi-pass membrane protein</topology>
    </subcellularLocation>
</comment>
<evidence type="ECO:0000256" key="5">
    <source>
        <dbReference type="RuleBase" id="RU363107"/>
    </source>
</evidence>
<keyword evidence="4 5" id="KW-0472">Membrane</keyword>
<reference evidence="6" key="2">
    <citation type="submission" date="2021-01" db="UniProtKB">
        <authorList>
            <consortium name="EnsemblMetazoa"/>
        </authorList>
    </citation>
    <scope>IDENTIFICATION</scope>
</reference>
<dbReference type="KEGG" id="spu:576089"/>
<feature type="transmembrane region" description="Helical" evidence="5">
    <location>
        <begin position="41"/>
        <end position="60"/>
    </location>
</feature>
<dbReference type="OrthoDB" id="18213at2759"/>
<evidence type="ECO:0000256" key="2">
    <source>
        <dbReference type="ARBA" id="ARBA00022692"/>
    </source>
</evidence>
<proteinExistence type="inferred from homology"/>
<dbReference type="PANTHER" id="PTHR12859:SF0">
    <property type="entry name" value="PRA1 FAMILY PROTEIN"/>
    <property type="match status" value="1"/>
</dbReference>
<dbReference type="Proteomes" id="UP000007110">
    <property type="component" value="Unassembled WGS sequence"/>
</dbReference>
<protein>
    <recommendedName>
        <fullName evidence="5">PRA1 family protein</fullName>
    </recommendedName>
</protein>
<evidence type="ECO:0000313" key="6">
    <source>
        <dbReference type="EnsemblMetazoa" id="XP_781527"/>
    </source>
</evidence>
<feature type="transmembrane region" description="Helical" evidence="5">
    <location>
        <begin position="66"/>
        <end position="86"/>
    </location>
</feature>
<dbReference type="InterPro" id="IPR004895">
    <property type="entry name" value="Prenylated_rab_accept_PRA1"/>
</dbReference>
<dbReference type="GeneID" id="576089"/>
<evidence type="ECO:0000256" key="1">
    <source>
        <dbReference type="ARBA" id="ARBA00004141"/>
    </source>
</evidence>
<accession>A0A7M7R9Z0</accession>
<keyword evidence="3 5" id="KW-1133">Transmembrane helix</keyword>
<sequence>MDDIEIPPFRPLDDFIKESARFSAPAVGNPMRWANRVIDNLLYYQTNYFLILVVIFLIVGCINPSQMLLGLAIVIAAFLGFSYCSTNKKEVKEFKKDHPVVCVVALCLVIWLLFYLFGSILVLIWGLAAPASVIFIHASLRMRNMKNKMSKKIESLGLKRTPMGMILFTFGLEEQARS</sequence>